<evidence type="ECO:0000259" key="1">
    <source>
        <dbReference type="Pfam" id="PF22302"/>
    </source>
</evidence>
<dbReference type="Pfam" id="PF22302">
    <property type="entry name" value="DUF6968"/>
    <property type="match status" value="1"/>
</dbReference>
<dbReference type="AlphaFoldDB" id="A0A4P2Q0E9"/>
<proteinExistence type="predicted"/>
<dbReference type="InterPro" id="IPR054241">
    <property type="entry name" value="DUF6968"/>
</dbReference>
<gene>
    <name evidence="2" type="ORF">SOCEGT47_028670</name>
</gene>
<evidence type="ECO:0000313" key="3">
    <source>
        <dbReference type="Proteomes" id="UP000295781"/>
    </source>
</evidence>
<feature type="domain" description="DUF6968" evidence="1">
    <location>
        <begin position="11"/>
        <end position="102"/>
    </location>
</feature>
<dbReference type="EMBL" id="CP012670">
    <property type="protein sequence ID" value="AUX22366.1"/>
    <property type="molecule type" value="Genomic_DNA"/>
</dbReference>
<protein>
    <recommendedName>
        <fullName evidence="1">DUF6968 domain-containing protein</fullName>
    </recommendedName>
</protein>
<name>A0A4P2Q0E9_SORCE</name>
<accession>A0A4P2Q0E9</accession>
<sequence length="105" mass="11954">MYDIRMDDVIAERELTFQAAGSDMEERVMVRLGRPRVEAHRPLYTLRYEIIGPAGRQVNHFACGEDSMQALSLVFIAINARLDHIKRLGRLTWLGSEDLHFPAGA</sequence>
<evidence type="ECO:0000313" key="2">
    <source>
        <dbReference type="EMBL" id="AUX22366.1"/>
    </source>
</evidence>
<reference evidence="2 3" key="1">
    <citation type="submission" date="2015-09" db="EMBL/GenBank/DDBJ databases">
        <title>Sorangium comparison.</title>
        <authorList>
            <person name="Zaburannyi N."/>
            <person name="Bunk B."/>
            <person name="Overmann J."/>
            <person name="Mueller R."/>
        </authorList>
    </citation>
    <scope>NUCLEOTIDE SEQUENCE [LARGE SCALE GENOMIC DNA]</scope>
    <source>
        <strain evidence="2 3">So ceGT47</strain>
    </source>
</reference>
<organism evidence="2 3">
    <name type="scientific">Sorangium cellulosum</name>
    <name type="common">Polyangium cellulosum</name>
    <dbReference type="NCBI Taxonomy" id="56"/>
    <lineage>
        <taxon>Bacteria</taxon>
        <taxon>Pseudomonadati</taxon>
        <taxon>Myxococcota</taxon>
        <taxon>Polyangia</taxon>
        <taxon>Polyangiales</taxon>
        <taxon>Polyangiaceae</taxon>
        <taxon>Sorangium</taxon>
    </lineage>
</organism>
<dbReference type="Proteomes" id="UP000295781">
    <property type="component" value="Chromosome"/>
</dbReference>